<dbReference type="SUPFAM" id="SSF117281">
    <property type="entry name" value="Kelch motif"/>
    <property type="match status" value="1"/>
</dbReference>
<dbReference type="Proteomes" id="UP000316806">
    <property type="component" value="Chromosome"/>
</dbReference>
<organism evidence="4 5">
    <name type="scientific">Streptomyces spectabilis</name>
    <dbReference type="NCBI Taxonomy" id="68270"/>
    <lineage>
        <taxon>Bacteria</taxon>
        <taxon>Bacillati</taxon>
        <taxon>Actinomycetota</taxon>
        <taxon>Actinomycetes</taxon>
        <taxon>Kitasatosporales</taxon>
        <taxon>Streptomycetaceae</taxon>
        <taxon>Streptomyces</taxon>
    </lineage>
</organism>
<dbReference type="PANTHER" id="PTHR46344:SF27">
    <property type="entry name" value="KELCH REPEAT SUPERFAMILY PROTEIN"/>
    <property type="match status" value="1"/>
</dbReference>
<evidence type="ECO:0000259" key="3">
    <source>
        <dbReference type="Pfam" id="PF20248"/>
    </source>
</evidence>
<reference evidence="4 5" key="1">
    <citation type="journal article" date="2019" name="J. Ind. Microbiol. Biotechnol.">
        <title>The complete genomic sequence of Streptomyces spectabilis NRRL-2792 and identification of secondary metabolite biosynthetic gene clusters.</title>
        <authorList>
            <person name="Sinha A."/>
            <person name="Phillips-Salemka S."/>
            <person name="Niraula T.A."/>
            <person name="Short K.A."/>
            <person name="Niraula N.P."/>
        </authorList>
    </citation>
    <scope>NUCLEOTIDE SEQUENCE [LARGE SCALE GENOMIC DNA]</scope>
    <source>
        <strain evidence="4 5">NRRL 2792</strain>
    </source>
</reference>
<dbReference type="SMART" id="SM00612">
    <property type="entry name" value="Kelch"/>
    <property type="match status" value="6"/>
</dbReference>
<dbReference type="InterPro" id="IPR046538">
    <property type="entry name" value="DUF6603"/>
</dbReference>
<accession>A0A516R1T8</accession>
<dbReference type="Gene3D" id="2.120.10.80">
    <property type="entry name" value="Kelch-type beta propeller"/>
    <property type="match status" value="1"/>
</dbReference>
<keyword evidence="2" id="KW-0677">Repeat</keyword>
<sequence>MTETGTFDRLVAEVGQALLPLRRALSSTDAFIGLLRELGWTASAVPQPLSALGTDVETLYGSLRRLLGDGGISAEGAPGRAGRAVSADVAAEEAARVLAALQGVVNGIRGIADAPDSAIPASLRADGFRERFPKQLLDHLVVSYLQRFRPGLGFGLHTLGVVRSTYTPQAGNRPDYTHVELNLADLPGALADPALLLKNAFGWGEPGFDFQAFASQADNLLTALGFQVTFDKLSEAAAEAVQGVPVDPFTPPPAALAVSAFDQPVPAGGRASAGVRLLPVPGDGVLPPGFALLPSFTGELGLRMELGADVSVTLRSGLDLQGGVALVVRPDKPIDMVVGFESDTAPVHATGAIEAVVERSDPGGQPVLLLGSPDGTRLQFRTIGGIGGVRLAGGAVDAFAEFDVRGLEFVLKPGADEADGFISAIVPPGGFSVGADLALGVSHHSGLYFRGTSNLDIQLPAHREIGPLEIQGLTVAVAPSGADLPVTLGVTLKARLGPVTAVVDRVGLTALFTGRPDHGGRLGPLDVTLGFKPPGGVGLSVEAAAVHGGGFLAFDRTRGEYAGAMELEFADVLALKAIGLLSTRMPDGSDGFSLLVVLSGEFGDGIQLGYGFTLLAVGGILGLNRGVNLQALAQGVRTGAVESVMFPRDVIANAPRILSDLNAFFPAEQGTFLIGPMARIGWGTPTLLSISLGLIIEVPGNIVVLGTLRAVLPTVDLPLVVLRVDFVGALELDKSRLWFVARLFDSRILTMTVDGGMGLLVAWGDNPDLVVTVGGFHPSYQAPALPFPVPERLSVDILHEGGQLIRVSGYLAITSNTVQFGADAELRLGFGGFGIQGHLSFDALFHFSPFRFAISISAEVALKAFGVGLFTIDLRFQLEGPAPWRAHGRGSIGFLFFEISADFDLTWGEDRITTLPPVTVLPLLAAELLKAEGWSTRLPTGSGKPLVTLRQLPRTGDLVLHPLGTLTVRQRALPLNVRIDRVGGQRVSDSRRFRVAPAPDGGLALASVTGDKFAMAQFQDMSDAAKLSRPAYETQDAGLELTAAGAVLASGRVVRRSARYELHVIDSGVPAARRPSTGQAAPATAPSAAVAATSVPKRFHDVSPLVFDELLRGSSNSRSPLSRREASLRQPFAAADTVRVADQRFVVAYTRSNLQAFPPGTVGRRGVSPATFRSRTTATDALAEFVAADPALDGRLHVIPASEAAVPPGVPGTWAAAGVLPSAVSHVDAVVLATGKVLIAGGTDATGAALADTALFDPTASTWSPGAPLLTGRRLHSTTLLADGRVLAVGGRGGDGGVLGSAEVYDQAAGAWSAVPGPTDSARFGHSATLLPGGSVLIAGGCGGRGGHGTGALSSAELFDPVTSARTPAAPLHDARCGHQAVLLRDGRVLVVGGALPTGGDGLASAHKGGEAHAMAYCELYDPATGAWAPTGSLTTARKGHQATLLPDGRVLVCGGDAVTAADGTFSPGSLQSAELYDPGTGRWTQAAAMPGGRARHRGLLTRFGSVLVLGGAAGPGFTAGFRSVIAYDAAGDRWTAGSGLLLGRSAAAVAELADGRVLVAGGVAAAGAATAGPDIGVDALQLTATAEALLP</sequence>
<dbReference type="InterPro" id="IPR037293">
    <property type="entry name" value="Gal_Oxidase_central_sf"/>
</dbReference>
<name>A0A516R1T8_STRST</name>
<evidence type="ECO:0000313" key="4">
    <source>
        <dbReference type="EMBL" id="QDQ09590.1"/>
    </source>
</evidence>
<proteinExistence type="predicted"/>
<dbReference type="Pfam" id="PF20248">
    <property type="entry name" value="DUF6603"/>
    <property type="match status" value="1"/>
</dbReference>
<keyword evidence="1" id="KW-0880">Kelch repeat</keyword>
<dbReference type="InterPro" id="IPR015915">
    <property type="entry name" value="Kelch-typ_b-propeller"/>
</dbReference>
<dbReference type="EMBL" id="CP040916">
    <property type="protein sequence ID" value="QDQ09590.1"/>
    <property type="molecule type" value="Genomic_DNA"/>
</dbReference>
<dbReference type="Pfam" id="PF01344">
    <property type="entry name" value="Kelch_1"/>
    <property type="match status" value="1"/>
</dbReference>
<protein>
    <recommendedName>
        <fullName evidence="3">DUF6603 domain-containing protein</fullName>
    </recommendedName>
</protein>
<dbReference type="PANTHER" id="PTHR46344">
    <property type="entry name" value="OS02G0202900 PROTEIN"/>
    <property type="match status" value="1"/>
</dbReference>
<dbReference type="Gene3D" id="2.130.10.80">
    <property type="entry name" value="Galactose oxidase/kelch, beta-propeller"/>
    <property type="match status" value="4"/>
</dbReference>
<feature type="domain" description="DUF6603" evidence="3">
    <location>
        <begin position="462"/>
        <end position="1024"/>
    </location>
</feature>
<evidence type="ECO:0000256" key="1">
    <source>
        <dbReference type="ARBA" id="ARBA00022441"/>
    </source>
</evidence>
<dbReference type="InterPro" id="IPR006652">
    <property type="entry name" value="Kelch_1"/>
</dbReference>
<evidence type="ECO:0000313" key="5">
    <source>
        <dbReference type="Proteomes" id="UP000316806"/>
    </source>
</evidence>
<evidence type="ECO:0000256" key="2">
    <source>
        <dbReference type="ARBA" id="ARBA00022737"/>
    </source>
</evidence>
<dbReference type="RefSeq" id="WP_144001168.1">
    <property type="nucleotide sequence ID" value="NZ_CP040916.1"/>
</dbReference>
<gene>
    <name evidence="4" type="ORF">FH965_02635</name>
</gene>